<proteinExistence type="predicted"/>
<reference evidence="2" key="1">
    <citation type="submission" date="2022-07" db="EMBL/GenBank/DDBJ databases">
        <title>Fungi with potential for degradation of polypropylene.</title>
        <authorList>
            <person name="Gostincar C."/>
        </authorList>
    </citation>
    <scope>NUCLEOTIDE SEQUENCE</scope>
    <source>
        <strain evidence="2">EXF-13287</strain>
    </source>
</reference>
<comment type="caution">
    <text evidence="2">The sequence shown here is derived from an EMBL/GenBank/DDBJ whole genome shotgun (WGS) entry which is preliminary data.</text>
</comment>
<dbReference type="Proteomes" id="UP001174691">
    <property type="component" value="Unassembled WGS sequence"/>
</dbReference>
<feature type="compositionally biased region" description="Basic residues" evidence="1">
    <location>
        <begin position="37"/>
        <end position="46"/>
    </location>
</feature>
<accession>A0AA38VK61</accession>
<name>A0AA38VK61_9PEZI</name>
<evidence type="ECO:0000313" key="3">
    <source>
        <dbReference type="Proteomes" id="UP001174691"/>
    </source>
</evidence>
<evidence type="ECO:0000256" key="1">
    <source>
        <dbReference type="SAM" id="MobiDB-lite"/>
    </source>
</evidence>
<organism evidence="2 3">
    <name type="scientific">Coniochaeta hoffmannii</name>
    <dbReference type="NCBI Taxonomy" id="91930"/>
    <lineage>
        <taxon>Eukaryota</taxon>
        <taxon>Fungi</taxon>
        <taxon>Dikarya</taxon>
        <taxon>Ascomycota</taxon>
        <taxon>Pezizomycotina</taxon>
        <taxon>Sordariomycetes</taxon>
        <taxon>Sordariomycetidae</taxon>
        <taxon>Coniochaetales</taxon>
        <taxon>Coniochaetaceae</taxon>
        <taxon>Coniochaeta</taxon>
    </lineage>
</organism>
<sequence>MSQASSNKDASCDVTESRHAGPASNVEGQLSALTAPRSRRGKRRSTTGRIMDALRLVSASLALSTSF</sequence>
<gene>
    <name evidence="2" type="ORF">NKR19_g5862</name>
</gene>
<dbReference type="EMBL" id="JANBVN010000084">
    <property type="protein sequence ID" value="KAJ9148814.1"/>
    <property type="molecule type" value="Genomic_DNA"/>
</dbReference>
<evidence type="ECO:0000313" key="2">
    <source>
        <dbReference type="EMBL" id="KAJ9148814.1"/>
    </source>
</evidence>
<protein>
    <submittedName>
        <fullName evidence="2">Uncharacterized protein</fullName>
    </submittedName>
</protein>
<keyword evidence="3" id="KW-1185">Reference proteome</keyword>
<feature type="region of interest" description="Disordered" evidence="1">
    <location>
        <begin position="1"/>
        <end position="48"/>
    </location>
</feature>
<dbReference type="AlphaFoldDB" id="A0AA38VK61"/>